<dbReference type="EMBL" id="JARAKH010000641">
    <property type="protein sequence ID" value="KAK8374086.1"/>
    <property type="molecule type" value="Genomic_DNA"/>
</dbReference>
<proteinExistence type="predicted"/>
<dbReference type="AlphaFoldDB" id="A0AAW0SG91"/>
<feature type="region of interest" description="Disordered" evidence="1">
    <location>
        <begin position="1"/>
        <end position="29"/>
    </location>
</feature>
<name>A0AAW0SG91_SCYPA</name>
<accession>A0AAW0SG91</accession>
<evidence type="ECO:0000313" key="2">
    <source>
        <dbReference type="EMBL" id="KAK8374086.1"/>
    </source>
</evidence>
<keyword evidence="3" id="KW-1185">Reference proteome</keyword>
<reference evidence="2 3" key="1">
    <citation type="submission" date="2023-03" db="EMBL/GenBank/DDBJ databases">
        <title>High-quality genome of Scylla paramamosain provides insights in environmental adaptation.</title>
        <authorList>
            <person name="Zhang L."/>
        </authorList>
    </citation>
    <scope>NUCLEOTIDE SEQUENCE [LARGE SCALE GENOMIC DNA]</scope>
    <source>
        <strain evidence="2">LZ_2023a</strain>
        <tissue evidence="2">Muscle</tissue>
    </source>
</reference>
<gene>
    <name evidence="2" type="ORF">O3P69_018335</name>
</gene>
<dbReference type="Proteomes" id="UP001487740">
    <property type="component" value="Unassembled WGS sequence"/>
</dbReference>
<protein>
    <submittedName>
        <fullName evidence="2">Uncharacterized protein</fullName>
    </submittedName>
</protein>
<organism evidence="2 3">
    <name type="scientific">Scylla paramamosain</name>
    <name type="common">Mud crab</name>
    <dbReference type="NCBI Taxonomy" id="85552"/>
    <lineage>
        <taxon>Eukaryota</taxon>
        <taxon>Metazoa</taxon>
        <taxon>Ecdysozoa</taxon>
        <taxon>Arthropoda</taxon>
        <taxon>Crustacea</taxon>
        <taxon>Multicrustacea</taxon>
        <taxon>Malacostraca</taxon>
        <taxon>Eumalacostraca</taxon>
        <taxon>Eucarida</taxon>
        <taxon>Decapoda</taxon>
        <taxon>Pleocyemata</taxon>
        <taxon>Brachyura</taxon>
        <taxon>Eubrachyura</taxon>
        <taxon>Portunoidea</taxon>
        <taxon>Portunidae</taxon>
        <taxon>Portuninae</taxon>
        <taxon>Scylla</taxon>
    </lineage>
</organism>
<sequence length="109" mass="11772">MALSGPSGRHKRVMSHENNGQVPYKRPRLTTDVGYESQTTLCFRPHSIISTSGKFPGKHILSSVHGGDGLHLSQVGTAHFGCLLDGTMRDCLTKKIIVMSLLAKPGQTS</sequence>
<comment type="caution">
    <text evidence="2">The sequence shown here is derived from an EMBL/GenBank/DDBJ whole genome shotgun (WGS) entry which is preliminary data.</text>
</comment>
<evidence type="ECO:0000256" key="1">
    <source>
        <dbReference type="SAM" id="MobiDB-lite"/>
    </source>
</evidence>
<evidence type="ECO:0000313" key="3">
    <source>
        <dbReference type="Proteomes" id="UP001487740"/>
    </source>
</evidence>